<dbReference type="GeneID" id="25910326"/>
<dbReference type="Proteomes" id="UP000054560">
    <property type="component" value="Unassembled WGS sequence"/>
</dbReference>
<gene>
    <name evidence="2" type="ORF">SARC_09822</name>
</gene>
<dbReference type="RefSeq" id="XP_014151628.1">
    <property type="nucleotide sequence ID" value="XM_014296153.1"/>
</dbReference>
<dbReference type="PANTHER" id="PTHR33875">
    <property type="entry name" value="OS09G0542200 PROTEIN"/>
    <property type="match status" value="1"/>
</dbReference>
<sequence length="166" mass="18814">MDTHTTLHRGVYNFDTLDTDIEEVTKKYRGHASLLVHLFPLPYHQYSFAASQVAASLYKSPSFFSKWVETVYLHQEEFYNDRTLHLSRSEVDQKLSQLGPESGLAAAVVLDALQTREYDMALRTSWKYGCSRGVTGTPIYIVNGVLTTPKANTIEAWADIIKPLLQ</sequence>
<dbReference type="EMBL" id="KQ242650">
    <property type="protein sequence ID" value="KNC77726.1"/>
    <property type="molecule type" value="Genomic_DNA"/>
</dbReference>
<dbReference type="OrthoDB" id="37297at2759"/>
<keyword evidence="3" id="KW-1185">Reference proteome</keyword>
<dbReference type="PANTHER" id="PTHR33875:SF2">
    <property type="entry name" value="ACR183CP"/>
    <property type="match status" value="1"/>
</dbReference>
<proteinExistence type="predicted"/>
<feature type="domain" description="Thioredoxin-like fold" evidence="1">
    <location>
        <begin position="20"/>
        <end position="162"/>
    </location>
</feature>
<dbReference type="InterPro" id="IPR036249">
    <property type="entry name" value="Thioredoxin-like_sf"/>
</dbReference>
<protein>
    <recommendedName>
        <fullName evidence="1">Thioredoxin-like fold domain-containing protein</fullName>
    </recommendedName>
</protein>
<dbReference type="Gene3D" id="3.40.30.10">
    <property type="entry name" value="Glutaredoxin"/>
    <property type="match status" value="1"/>
</dbReference>
<accession>A0A0L0FMK1</accession>
<evidence type="ECO:0000313" key="2">
    <source>
        <dbReference type="EMBL" id="KNC77726.1"/>
    </source>
</evidence>
<dbReference type="AlphaFoldDB" id="A0A0L0FMK1"/>
<dbReference type="InterPro" id="IPR012336">
    <property type="entry name" value="Thioredoxin-like_fold"/>
</dbReference>
<dbReference type="SUPFAM" id="SSF52833">
    <property type="entry name" value="Thioredoxin-like"/>
    <property type="match status" value="1"/>
</dbReference>
<evidence type="ECO:0000259" key="1">
    <source>
        <dbReference type="Pfam" id="PF13462"/>
    </source>
</evidence>
<dbReference type="STRING" id="667725.A0A0L0FMK1"/>
<dbReference type="Pfam" id="PF13462">
    <property type="entry name" value="Thioredoxin_4"/>
    <property type="match status" value="1"/>
</dbReference>
<dbReference type="eggNOG" id="KOG2567">
    <property type="taxonomic scope" value="Eukaryota"/>
</dbReference>
<organism evidence="2 3">
    <name type="scientific">Sphaeroforma arctica JP610</name>
    <dbReference type="NCBI Taxonomy" id="667725"/>
    <lineage>
        <taxon>Eukaryota</taxon>
        <taxon>Ichthyosporea</taxon>
        <taxon>Ichthyophonida</taxon>
        <taxon>Sphaeroforma</taxon>
    </lineage>
</organism>
<reference evidence="2 3" key="1">
    <citation type="submission" date="2011-02" db="EMBL/GenBank/DDBJ databases">
        <title>The Genome Sequence of Sphaeroforma arctica JP610.</title>
        <authorList>
            <consortium name="The Broad Institute Genome Sequencing Platform"/>
            <person name="Russ C."/>
            <person name="Cuomo C."/>
            <person name="Young S.K."/>
            <person name="Zeng Q."/>
            <person name="Gargeya S."/>
            <person name="Alvarado L."/>
            <person name="Berlin A."/>
            <person name="Chapman S.B."/>
            <person name="Chen Z."/>
            <person name="Freedman E."/>
            <person name="Gellesch M."/>
            <person name="Goldberg J."/>
            <person name="Griggs A."/>
            <person name="Gujja S."/>
            <person name="Heilman E."/>
            <person name="Heiman D."/>
            <person name="Howarth C."/>
            <person name="Mehta T."/>
            <person name="Neiman D."/>
            <person name="Pearson M."/>
            <person name="Roberts A."/>
            <person name="Saif S."/>
            <person name="Shea T."/>
            <person name="Shenoy N."/>
            <person name="Sisk P."/>
            <person name="Stolte C."/>
            <person name="Sykes S."/>
            <person name="White J."/>
            <person name="Yandava C."/>
            <person name="Burger G."/>
            <person name="Gray M.W."/>
            <person name="Holland P.W.H."/>
            <person name="King N."/>
            <person name="Lang F.B.F."/>
            <person name="Roger A.J."/>
            <person name="Ruiz-Trillo I."/>
            <person name="Haas B."/>
            <person name="Nusbaum C."/>
            <person name="Birren B."/>
        </authorList>
    </citation>
    <scope>NUCLEOTIDE SEQUENCE [LARGE SCALE GENOMIC DNA]</scope>
    <source>
        <strain evidence="2 3">JP610</strain>
    </source>
</reference>
<evidence type="ECO:0000313" key="3">
    <source>
        <dbReference type="Proteomes" id="UP000054560"/>
    </source>
</evidence>
<name>A0A0L0FMK1_9EUKA</name>